<dbReference type="OrthoDB" id="46225at2"/>
<dbReference type="RefSeq" id="WP_091363791.1">
    <property type="nucleotide sequence ID" value="NZ_FMXA01000007.1"/>
</dbReference>
<dbReference type="SUPFAM" id="SSF52980">
    <property type="entry name" value="Restriction endonuclease-like"/>
    <property type="match status" value="1"/>
</dbReference>
<sequence>MAYRGCDLILSCHEAEKDHAKWLETRNAGIGGSDASVIVGLNPYKSPYQLWLEKTGQAEAPDLSGNQYIYWGHKNEANIADWFQEDTGKKVRKLGTLRSRAHPFMLANVDRVVVGENAGLEIKTAGVSQYKKWQDDDVPDSYYCQCLHYMAVTGADAWYIAVLLGGNEAIWKKIDRNEDDINVLVEVEKDFWNHVQLRTPPALDGSESCAAALREKYHDSKGIEIPLEDKYDKLIDEINQDTETINKLRENIQFRKNQLMDAMGTAERAVTANHKITWKAGKPRETVSLSKIKKGNADIYEMLKSKNLISIAEASRILRIR</sequence>
<dbReference type="EMBL" id="FMXA01000007">
    <property type="protein sequence ID" value="SDA45338.1"/>
    <property type="molecule type" value="Genomic_DNA"/>
</dbReference>
<dbReference type="GeneID" id="87755675"/>
<feature type="domain" description="YqaJ viral recombinase" evidence="2">
    <location>
        <begin position="21"/>
        <end position="155"/>
    </location>
</feature>
<dbReference type="PANTHER" id="PTHR46609:SF6">
    <property type="entry name" value="EXONUCLEASE, PHAGE-TYPE_RECB, C-TERMINAL DOMAIN-CONTAINING PROTEIN-RELATED"/>
    <property type="match status" value="1"/>
</dbReference>
<dbReference type="InterPro" id="IPR019080">
    <property type="entry name" value="YqaJ_viral_recombinase"/>
</dbReference>
<dbReference type="InterPro" id="IPR011604">
    <property type="entry name" value="PDDEXK-like_dom_sf"/>
</dbReference>
<name>A0A1G5VI28_9FIRM</name>
<reference evidence="3 4" key="1">
    <citation type="submission" date="2016-10" db="EMBL/GenBank/DDBJ databases">
        <authorList>
            <person name="de Groot N.N."/>
        </authorList>
    </citation>
    <scope>NUCLEOTIDE SEQUENCE [LARGE SCALE GENOMIC DNA]</scope>
    <source>
        <strain evidence="3 4">DSM 15230</strain>
    </source>
</reference>
<evidence type="ECO:0000313" key="4">
    <source>
        <dbReference type="Proteomes" id="UP000199689"/>
    </source>
</evidence>
<evidence type="ECO:0000313" key="3">
    <source>
        <dbReference type="EMBL" id="SDA45338.1"/>
    </source>
</evidence>
<keyword evidence="1" id="KW-0175">Coiled coil</keyword>
<accession>A0A1G5VI28</accession>
<dbReference type="AlphaFoldDB" id="A0A1G5VI28"/>
<organism evidence="3 4">
    <name type="scientific">Allisonella histaminiformans</name>
    <dbReference type="NCBI Taxonomy" id="209880"/>
    <lineage>
        <taxon>Bacteria</taxon>
        <taxon>Bacillati</taxon>
        <taxon>Bacillota</taxon>
        <taxon>Negativicutes</taxon>
        <taxon>Veillonellales</taxon>
        <taxon>Veillonellaceae</taxon>
        <taxon>Allisonella</taxon>
    </lineage>
</organism>
<dbReference type="PANTHER" id="PTHR46609">
    <property type="entry name" value="EXONUCLEASE, PHAGE-TYPE/RECB, C-TERMINAL DOMAIN-CONTAINING PROTEIN"/>
    <property type="match status" value="1"/>
</dbReference>
<keyword evidence="3" id="KW-0378">Hydrolase</keyword>
<evidence type="ECO:0000256" key="1">
    <source>
        <dbReference type="SAM" id="Coils"/>
    </source>
</evidence>
<evidence type="ECO:0000259" key="2">
    <source>
        <dbReference type="Pfam" id="PF09588"/>
    </source>
</evidence>
<dbReference type="NCBIfam" id="TIGR03033">
    <property type="entry name" value="phage_rel_nuc"/>
    <property type="match status" value="1"/>
</dbReference>
<protein>
    <submittedName>
        <fullName evidence="3">Putative phage-type endonuclease</fullName>
    </submittedName>
</protein>
<dbReference type="Proteomes" id="UP000199689">
    <property type="component" value="Unassembled WGS sequence"/>
</dbReference>
<proteinExistence type="predicted"/>
<dbReference type="GO" id="GO:0004519">
    <property type="term" value="F:endonuclease activity"/>
    <property type="evidence" value="ECO:0007669"/>
    <property type="project" value="UniProtKB-KW"/>
</dbReference>
<dbReference type="InterPro" id="IPR011335">
    <property type="entry name" value="Restrct_endonuc-II-like"/>
</dbReference>
<keyword evidence="3" id="KW-0255">Endonuclease</keyword>
<dbReference type="Pfam" id="PF09588">
    <property type="entry name" value="YqaJ"/>
    <property type="match status" value="1"/>
</dbReference>
<dbReference type="Gene3D" id="3.90.320.10">
    <property type="match status" value="1"/>
</dbReference>
<feature type="coiled-coil region" evidence="1">
    <location>
        <begin position="231"/>
        <end position="258"/>
    </location>
</feature>
<keyword evidence="4" id="KW-1185">Reference proteome</keyword>
<dbReference type="InterPro" id="IPR017482">
    <property type="entry name" value="Lambda-type_endonuclease"/>
</dbReference>
<dbReference type="InterPro" id="IPR051703">
    <property type="entry name" value="NF-kappa-B_Signaling_Reg"/>
</dbReference>
<dbReference type="STRING" id="209880.SAMN02910343_00639"/>
<gene>
    <name evidence="3" type="ORF">SAMN02910343_00639</name>
</gene>
<keyword evidence="3" id="KW-0540">Nuclease</keyword>